<feature type="compositionally biased region" description="Polar residues" evidence="1">
    <location>
        <begin position="1"/>
        <end position="12"/>
    </location>
</feature>
<protein>
    <submittedName>
        <fullName evidence="2">Uncharacterized protein</fullName>
    </submittedName>
</protein>
<feature type="region of interest" description="Disordered" evidence="1">
    <location>
        <begin position="165"/>
        <end position="194"/>
    </location>
</feature>
<feature type="region of interest" description="Disordered" evidence="1">
    <location>
        <begin position="1"/>
        <end position="21"/>
    </location>
</feature>
<keyword evidence="3" id="KW-1185">Reference proteome</keyword>
<feature type="compositionally biased region" description="Polar residues" evidence="1">
    <location>
        <begin position="181"/>
        <end position="194"/>
    </location>
</feature>
<reference evidence="2 3" key="1">
    <citation type="submission" date="2024-03" db="EMBL/GenBank/DDBJ databases">
        <authorList>
            <person name="Gkanogiannis A."/>
            <person name="Becerra Lopez-Lavalle L."/>
        </authorList>
    </citation>
    <scope>NUCLEOTIDE SEQUENCE [LARGE SCALE GENOMIC DNA]</scope>
</reference>
<dbReference type="Proteomes" id="UP001642487">
    <property type="component" value="Chromosome 8"/>
</dbReference>
<name>A0ABP0Z8I5_9ROSI</name>
<gene>
    <name evidence="2" type="ORF">CITCOLO1_LOCUS19571</name>
</gene>
<dbReference type="PANTHER" id="PTHR48238">
    <property type="entry name" value="BNACNNG09570D PROTEIN"/>
    <property type="match status" value="1"/>
</dbReference>
<dbReference type="EMBL" id="OZ021742">
    <property type="protein sequence ID" value="CAK9327200.1"/>
    <property type="molecule type" value="Genomic_DNA"/>
</dbReference>
<evidence type="ECO:0000256" key="1">
    <source>
        <dbReference type="SAM" id="MobiDB-lite"/>
    </source>
</evidence>
<accession>A0ABP0Z8I5</accession>
<proteinExistence type="predicted"/>
<dbReference type="PANTHER" id="PTHR48238:SF1">
    <property type="entry name" value="(RAPE) HYPOTHETICAL PROTEIN"/>
    <property type="match status" value="1"/>
</dbReference>
<feature type="region of interest" description="Disordered" evidence="1">
    <location>
        <begin position="40"/>
        <end position="67"/>
    </location>
</feature>
<evidence type="ECO:0000313" key="2">
    <source>
        <dbReference type="EMBL" id="CAK9327200.1"/>
    </source>
</evidence>
<sequence length="194" mass="20997">MFGRIRSSSSPDSLERPPSKILKDDCLSIYETTLMKLKLGSQLESGPPIKEDALEDGETDSNSSSSCIEAMNTEACTSFPKGSNELAKSTKEDLMTVDSDYSTTTTSAPEASENCQSIDYSTQPRIKNSILYLFSKFKKSPGISTIMEEAMTTDDFCCVVISPSSSASQSTSDIELHSEQESIGSSTMSSEEVL</sequence>
<organism evidence="2 3">
    <name type="scientific">Citrullus colocynthis</name>
    <name type="common">colocynth</name>
    <dbReference type="NCBI Taxonomy" id="252529"/>
    <lineage>
        <taxon>Eukaryota</taxon>
        <taxon>Viridiplantae</taxon>
        <taxon>Streptophyta</taxon>
        <taxon>Embryophyta</taxon>
        <taxon>Tracheophyta</taxon>
        <taxon>Spermatophyta</taxon>
        <taxon>Magnoliopsida</taxon>
        <taxon>eudicotyledons</taxon>
        <taxon>Gunneridae</taxon>
        <taxon>Pentapetalae</taxon>
        <taxon>rosids</taxon>
        <taxon>fabids</taxon>
        <taxon>Cucurbitales</taxon>
        <taxon>Cucurbitaceae</taxon>
        <taxon>Benincaseae</taxon>
        <taxon>Citrullus</taxon>
    </lineage>
</organism>
<evidence type="ECO:0000313" key="3">
    <source>
        <dbReference type="Proteomes" id="UP001642487"/>
    </source>
</evidence>